<gene>
    <name evidence="1" type="ORF">OCBIM_22025617mg</name>
</gene>
<organism evidence="1">
    <name type="scientific">Octopus bimaculoides</name>
    <name type="common">California two-spotted octopus</name>
    <dbReference type="NCBI Taxonomy" id="37653"/>
    <lineage>
        <taxon>Eukaryota</taxon>
        <taxon>Metazoa</taxon>
        <taxon>Spiralia</taxon>
        <taxon>Lophotrochozoa</taxon>
        <taxon>Mollusca</taxon>
        <taxon>Cephalopoda</taxon>
        <taxon>Coleoidea</taxon>
        <taxon>Octopodiformes</taxon>
        <taxon>Octopoda</taxon>
        <taxon>Incirrata</taxon>
        <taxon>Octopodidae</taxon>
        <taxon>Octopus</taxon>
    </lineage>
</organism>
<dbReference type="EMBL" id="KQ419861">
    <property type="protein sequence ID" value="KOF82160.1"/>
    <property type="molecule type" value="Genomic_DNA"/>
</dbReference>
<sequence length="496" mass="56780">MYVCMYIYIYMLFHGRRIKRNRYSSVYKYRPDNTSPSSTPRQSPNFAKALSSTNNSSAVGATMGNPNKFLLPKNLETEDQHYPSCCLHFPHNLPGIPFPNGKIQSEIKYPKYMCTCAHHNIRNNHYNPMTFISKELSDNCTESSCEASDLTPRDLMHTCYGFGQMKDNDCNNSDCDSLSITSYSDISEFEYSGKDIPNDESLNAGIDYMNPFQNGFMIPDDHDPTNCELEYIMSDTYQDIPQFKSKSSMMRHIFFPYPSQYNNERHFDLAENQLSGKRDLGKRGGLLKPIEKTMKDRTMLKPIMRSNTYFEQESCKRKNNTANTRQRQRIYFCDARRDKSVIKNPNSNKNIVFTSDAISIGDHIGISPDFKENLPNQVNYEYESKNVSLNGNRVFQCYTSSVDEVENSLENRDDRILFGNKEINSLINTMNATSNGLGADCLPNISLSKTFKVISSEQNSPDPVTAYSAPPNTNYIKNTSKFSSIFDTFLCCKRKI</sequence>
<reference evidence="1" key="1">
    <citation type="submission" date="2015-07" db="EMBL/GenBank/DDBJ databases">
        <title>MeaNS - Measles Nucleotide Surveillance Program.</title>
        <authorList>
            <person name="Tran T."/>
            <person name="Druce J."/>
        </authorList>
    </citation>
    <scope>NUCLEOTIDE SEQUENCE</scope>
    <source>
        <strain evidence="1">UCB-OBI-ISO-001</strain>
        <tissue evidence="1">Gonad</tissue>
    </source>
</reference>
<protein>
    <submittedName>
        <fullName evidence="1">Uncharacterized protein</fullName>
    </submittedName>
</protein>
<proteinExistence type="predicted"/>
<accession>A0A0L8H045</accession>
<dbReference type="AlphaFoldDB" id="A0A0L8H045"/>
<evidence type="ECO:0000313" key="1">
    <source>
        <dbReference type="EMBL" id="KOF82160.1"/>
    </source>
</evidence>
<name>A0A0L8H045_OCTBM</name>
<dbReference type="OrthoDB" id="10311651at2759"/>